<gene>
    <name evidence="4" type="ORF">BC781_102402</name>
</gene>
<dbReference type="RefSeq" id="WP_109616977.1">
    <property type="nucleotide sequence ID" value="NZ_QGDO01000002.1"/>
</dbReference>
<evidence type="ECO:0000256" key="3">
    <source>
        <dbReference type="SAM" id="Coils"/>
    </source>
</evidence>
<keyword evidence="5" id="KW-1185">Reference proteome</keyword>
<evidence type="ECO:0000256" key="2">
    <source>
        <dbReference type="RuleBase" id="RU362097"/>
    </source>
</evidence>
<keyword evidence="2" id="KW-0812">Transmembrane</keyword>
<evidence type="ECO:0000313" key="5">
    <source>
        <dbReference type="Proteomes" id="UP000245535"/>
    </source>
</evidence>
<keyword evidence="2" id="KW-0564">Palmitate</keyword>
<dbReference type="SUPFAM" id="SSF56954">
    <property type="entry name" value="Outer membrane efflux proteins (OEP)"/>
    <property type="match status" value="1"/>
</dbReference>
<comment type="subcellular location">
    <subcellularLocation>
        <location evidence="2">Cell membrane</location>
        <topology evidence="2">Lipid-anchor</topology>
    </subcellularLocation>
</comment>
<dbReference type="OrthoDB" id="9770517at2"/>
<dbReference type="PANTHER" id="PTHR30203:SF33">
    <property type="entry name" value="BLR4455 PROTEIN"/>
    <property type="match status" value="1"/>
</dbReference>
<dbReference type="Gene3D" id="2.20.200.10">
    <property type="entry name" value="Outer membrane efflux proteins (OEP)"/>
    <property type="match status" value="1"/>
</dbReference>
<feature type="coiled-coil region" evidence="3">
    <location>
        <begin position="210"/>
        <end position="237"/>
    </location>
</feature>
<keyword evidence="2" id="KW-0472">Membrane</keyword>
<comment type="similarity">
    <text evidence="1 2">Belongs to the outer membrane factor (OMF) (TC 1.B.17) family.</text>
</comment>
<dbReference type="InterPro" id="IPR003423">
    <property type="entry name" value="OMP_efflux"/>
</dbReference>
<proteinExistence type="inferred from homology"/>
<dbReference type="EMBL" id="QGDO01000002">
    <property type="protein sequence ID" value="PWJ42856.1"/>
    <property type="molecule type" value="Genomic_DNA"/>
</dbReference>
<evidence type="ECO:0000256" key="1">
    <source>
        <dbReference type="ARBA" id="ARBA00007613"/>
    </source>
</evidence>
<keyword evidence="2" id="KW-1134">Transmembrane beta strand</keyword>
<keyword evidence="2" id="KW-0449">Lipoprotein</keyword>
<keyword evidence="3" id="KW-0175">Coiled coil</keyword>
<reference evidence="4 5" key="1">
    <citation type="submission" date="2018-03" db="EMBL/GenBank/DDBJ databases">
        <title>Genomic Encyclopedia of Archaeal and Bacterial Type Strains, Phase II (KMG-II): from individual species to whole genera.</title>
        <authorList>
            <person name="Goeker M."/>
        </authorList>
    </citation>
    <scope>NUCLEOTIDE SEQUENCE [LARGE SCALE GENOMIC DNA]</scope>
    <source>
        <strain evidence="4 5">DSM 28229</strain>
    </source>
</reference>
<dbReference type="Pfam" id="PF02321">
    <property type="entry name" value="OEP"/>
    <property type="match status" value="2"/>
</dbReference>
<organism evidence="4 5">
    <name type="scientific">Sediminitomix flava</name>
    <dbReference type="NCBI Taxonomy" id="379075"/>
    <lineage>
        <taxon>Bacteria</taxon>
        <taxon>Pseudomonadati</taxon>
        <taxon>Bacteroidota</taxon>
        <taxon>Cytophagia</taxon>
        <taxon>Cytophagales</taxon>
        <taxon>Flammeovirgaceae</taxon>
        <taxon>Sediminitomix</taxon>
    </lineage>
</organism>
<evidence type="ECO:0000313" key="4">
    <source>
        <dbReference type="EMBL" id="PWJ42856.1"/>
    </source>
</evidence>
<dbReference type="Proteomes" id="UP000245535">
    <property type="component" value="Unassembled WGS sequence"/>
</dbReference>
<dbReference type="AlphaFoldDB" id="A0A315ZB96"/>
<name>A0A315ZB96_SEDFL</name>
<comment type="caution">
    <text evidence="4">The sequence shown here is derived from an EMBL/GenBank/DDBJ whole genome shotgun (WGS) entry which is preliminary data.</text>
</comment>
<dbReference type="GO" id="GO:0005886">
    <property type="term" value="C:plasma membrane"/>
    <property type="evidence" value="ECO:0007669"/>
    <property type="project" value="UniProtKB-SubCell"/>
</dbReference>
<dbReference type="GO" id="GO:0015562">
    <property type="term" value="F:efflux transmembrane transporter activity"/>
    <property type="evidence" value="ECO:0007669"/>
    <property type="project" value="InterPro"/>
</dbReference>
<dbReference type="InterPro" id="IPR010131">
    <property type="entry name" value="MdtP/NodT-like"/>
</dbReference>
<accession>A0A315ZB96</accession>
<dbReference type="PANTHER" id="PTHR30203">
    <property type="entry name" value="OUTER MEMBRANE CATION EFFLUX PROTEIN"/>
    <property type="match status" value="1"/>
</dbReference>
<protein>
    <submittedName>
        <fullName evidence="4">Multidrug efflux system outer membrane protein</fullName>
    </submittedName>
</protein>
<sequence>MKNTIKYIYFIGFLLVLASCKVGPNYQKPESELPTHLRFGTLETSTLADTPWWELYQDTVLQELIQTAIDSNRNMRIAAQRIIEAEGVRRVAGSPMFPQLGVASEVNANGDKSSSSATESEFFGVYSWELDLWGKIRRGKEAALAEYLGTVEAYKSITLSLVSSVAGGYFELLDLDYRLSITRSTVIARQEAYRIAKLRFENGITSELELRQAEVELFKTEATLPDLERQMAQKENEICVLLGQTPQEVKRGMNLISQPLPPEIPSGLPSELLQRRPDVLQAEQGIVAANAKVGITKANFYPTIRLTGENGLVGNDLSSFLSVPSWENLIAISAPIFTGGANKGRMKAAKANYEKSVNAYQHTVLTAFQEVSDALVQNQKNKVSKEAQIRYAGSTEQYLRLANLQYINGLISYIDVLDAQRRSFEAELSVSVAVKNELLSVVNLYKSLGGGWERPTDESTN</sequence>
<dbReference type="PROSITE" id="PS51257">
    <property type="entry name" value="PROKAR_LIPOPROTEIN"/>
    <property type="match status" value="1"/>
</dbReference>
<dbReference type="NCBIfam" id="TIGR01845">
    <property type="entry name" value="outer_NodT"/>
    <property type="match status" value="1"/>
</dbReference>
<dbReference type="Gene3D" id="1.20.1600.10">
    <property type="entry name" value="Outer membrane efflux proteins (OEP)"/>
    <property type="match status" value="1"/>
</dbReference>